<evidence type="ECO:0000259" key="4">
    <source>
        <dbReference type="PROSITE" id="PS50932"/>
    </source>
</evidence>
<dbReference type="PANTHER" id="PTHR30146">
    <property type="entry name" value="LACI-RELATED TRANSCRIPTIONAL REPRESSOR"/>
    <property type="match status" value="1"/>
</dbReference>
<dbReference type="Proteomes" id="UP000318055">
    <property type="component" value="Chromosome"/>
</dbReference>
<keyword evidence="2" id="KW-0238">DNA-binding</keyword>
<gene>
    <name evidence="5" type="ORF">FPZ54_19220</name>
</gene>
<proteinExistence type="predicted"/>
<evidence type="ECO:0000256" key="1">
    <source>
        <dbReference type="ARBA" id="ARBA00023015"/>
    </source>
</evidence>
<dbReference type="SMART" id="SM00354">
    <property type="entry name" value="HTH_LACI"/>
    <property type="match status" value="1"/>
</dbReference>
<evidence type="ECO:0000256" key="2">
    <source>
        <dbReference type="ARBA" id="ARBA00023125"/>
    </source>
</evidence>
<dbReference type="InterPro" id="IPR000843">
    <property type="entry name" value="HTH_LacI"/>
</dbReference>
<dbReference type="PROSITE" id="PS00356">
    <property type="entry name" value="HTH_LACI_1"/>
    <property type="match status" value="1"/>
</dbReference>
<dbReference type="InterPro" id="IPR046335">
    <property type="entry name" value="LacI/GalR-like_sensor"/>
</dbReference>
<evidence type="ECO:0000313" key="5">
    <source>
        <dbReference type="EMBL" id="QDX28391.1"/>
    </source>
</evidence>
<dbReference type="Pfam" id="PF13377">
    <property type="entry name" value="Peripla_BP_3"/>
    <property type="match status" value="1"/>
</dbReference>
<dbReference type="SUPFAM" id="SSF53822">
    <property type="entry name" value="Periplasmic binding protein-like I"/>
    <property type="match status" value="1"/>
</dbReference>
<reference evidence="5 6" key="1">
    <citation type="submission" date="2019-07" db="EMBL/GenBank/DDBJ databases">
        <title>Sphingomonas alkalisoli sp. nov., isolated from rhizosphere soil of Suaedae salsa.</title>
        <authorList>
            <person name="Zhang H."/>
            <person name="Xu L."/>
            <person name="Zhang J.-X."/>
            <person name="Sun J.-Q."/>
        </authorList>
    </citation>
    <scope>NUCLEOTIDE SEQUENCE [LARGE SCALE GENOMIC DNA]</scope>
    <source>
        <strain evidence="5 6">XS-10</strain>
    </source>
</reference>
<dbReference type="CDD" id="cd01392">
    <property type="entry name" value="HTH_LacI"/>
    <property type="match status" value="1"/>
</dbReference>
<keyword evidence="1" id="KW-0805">Transcription regulation</keyword>
<keyword evidence="3" id="KW-0804">Transcription</keyword>
<dbReference type="GO" id="GO:0000976">
    <property type="term" value="F:transcription cis-regulatory region binding"/>
    <property type="evidence" value="ECO:0007669"/>
    <property type="project" value="TreeGrafter"/>
</dbReference>
<dbReference type="Gene3D" id="3.40.50.2300">
    <property type="match status" value="2"/>
</dbReference>
<dbReference type="OrthoDB" id="8433438at2"/>
<keyword evidence="6" id="KW-1185">Reference proteome</keyword>
<dbReference type="Gene3D" id="1.10.260.40">
    <property type="entry name" value="lambda repressor-like DNA-binding domains"/>
    <property type="match status" value="1"/>
</dbReference>
<dbReference type="Pfam" id="PF00356">
    <property type="entry name" value="LacI"/>
    <property type="match status" value="1"/>
</dbReference>
<organism evidence="5 6">
    <name type="scientific">Sphingomonas suaedae</name>
    <dbReference type="NCBI Taxonomy" id="2599297"/>
    <lineage>
        <taxon>Bacteria</taxon>
        <taxon>Pseudomonadati</taxon>
        <taxon>Pseudomonadota</taxon>
        <taxon>Alphaproteobacteria</taxon>
        <taxon>Sphingomonadales</taxon>
        <taxon>Sphingomonadaceae</taxon>
        <taxon>Sphingomonas</taxon>
    </lineage>
</organism>
<protein>
    <submittedName>
        <fullName evidence="5">LacI family transcriptional regulator</fullName>
    </submittedName>
</protein>
<evidence type="ECO:0000256" key="3">
    <source>
        <dbReference type="ARBA" id="ARBA00023163"/>
    </source>
</evidence>
<accession>A0A518RLS1</accession>
<dbReference type="InterPro" id="IPR010982">
    <property type="entry name" value="Lambda_DNA-bd_dom_sf"/>
</dbReference>
<feature type="domain" description="HTH lacI-type" evidence="4">
    <location>
        <begin position="17"/>
        <end position="71"/>
    </location>
</feature>
<dbReference type="PANTHER" id="PTHR30146:SF120">
    <property type="entry name" value="ALANINE RACEMASE"/>
    <property type="match status" value="1"/>
</dbReference>
<sequence length="345" mass="36920">MPQPPPSGDLDLAGKIRTIYDLAELAGVSAATVSRALAGKSMVNSKTSERIRKLAEQHDFRPSALARNLRTKQRGAIGVVVPLGHDRGQHLSDPFFMTLIGYLADELSERGFDLMLSRVIPNQDNWLSRLIDADRVDGFIVIGQSDQSQVLDRIAADYLPLVAWGGFVQGQIHCSVGTDNFLGGRMATQHLIDRGCRKIAFLGNTQAIEPSLRLEGAKAAIAARDDIMLVDAPTHFASEVSGSDIDAFLDDSGILPDGIFAASDLIALTAIQVLATRGLSVPGDVKVVGYDDLYLARTSAPPLSTVRQNLAAGATHLVDSLMKRIAGEATGSTILNPELIVRESS</sequence>
<dbReference type="KEGG" id="ssua:FPZ54_19220"/>
<dbReference type="AlphaFoldDB" id="A0A518RLS1"/>
<dbReference type="InterPro" id="IPR028082">
    <property type="entry name" value="Peripla_BP_I"/>
</dbReference>
<dbReference type="GO" id="GO:0003700">
    <property type="term" value="F:DNA-binding transcription factor activity"/>
    <property type="evidence" value="ECO:0007669"/>
    <property type="project" value="TreeGrafter"/>
</dbReference>
<dbReference type="SUPFAM" id="SSF47413">
    <property type="entry name" value="lambda repressor-like DNA-binding domains"/>
    <property type="match status" value="1"/>
</dbReference>
<evidence type="ECO:0000313" key="6">
    <source>
        <dbReference type="Proteomes" id="UP000318055"/>
    </source>
</evidence>
<dbReference type="EMBL" id="CP042239">
    <property type="protein sequence ID" value="QDX28391.1"/>
    <property type="molecule type" value="Genomic_DNA"/>
</dbReference>
<dbReference type="PROSITE" id="PS50932">
    <property type="entry name" value="HTH_LACI_2"/>
    <property type="match status" value="1"/>
</dbReference>
<name>A0A518RLS1_9SPHN</name>